<dbReference type="SUPFAM" id="SSF47323">
    <property type="entry name" value="Anticodon-binding domain of a subclass of class I aminoacyl-tRNA synthetases"/>
    <property type="match status" value="1"/>
</dbReference>
<dbReference type="EC" id="6.1.1.16" evidence="13"/>
<dbReference type="GO" id="GO:0008270">
    <property type="term" value="F:zinc ion binding"/>
    <property type="evidence" value="ECO:0007669"/>
    <property type="project" value="UniProtKB-UniRule"/>
</dbReference>
<gene>
    <name evidence="15" type="primary">cysS_2</name>
    <name evidence="13" type="synonym">cysS</name>
    <name evidence="15" type="ORF">GCM10017577_30880</name>
</gene>
<evidence type="ECO:0000256" key="1">
    <source>
        <dbReference type="ARBA" id="ARBA00004496"/>
    </source>
</evidence>
<dbReference type="Pfam" id="PF23493">
    <property type="entry name" value="CysS_C"/>
    <property type="match status" value="1"/>
</dbReference>
<evidence type="ECO:0000256" key="3">
    <source>
        <dbReference type="ARBA" id="ARBA00011245"/>
    </source>
</evidence>
<feature type="short sequence motif" description="'KMSKS' region" evidence="13">
    <location>
        <begin position="289"/>
        <end position="293"/>
    </location>
</feature>
<dbReference type="InterPro" id="IPR009080">
    <property type="entry name" value="tRNAsynth_Ia_anticodon-bd"/>
</dbReference>
<dbReference type="Pfam" id="PF09190">
    <property type="entry name" value="DALR_2"/>
    <property type="match status" value="1"/>
</dbReference>
<keyword evidence="16" id="KW-1185">Reference proteome</keyword>
<comment type="subcellular location">
    <subcellularLocation>
        <location evidence="1 13">Cytoplasm</location>
    </subcellularLocation>
</comment>
<feature type="binding site" evidence="13">
    <location>
        <position position="262"/>
    </location>
    <ligand>
        <name>Zn(2+)</name>
        <dbReference type="ChEBI" id="CHEBI:29105"/>
    </ligand>
</feature>
<accession>A0A9W6L2Y7</accession>
<proteinExistence type="inferred from homology"/>
<dbReference type="InterPro" id="IPR032678">
    <property type="entry name" value="tRNA-synt_1_cat_dom"/>
</dbReference>
<dbReference type="InterPro" id="IPR024909">
    <property type="entry name" value="Cys-tRNA/MSH_ligase"/>
</dbReference>
<dbReference type="PANTHER" id="PTHR10890:SF30">
    <property type="entry name" value="CYSTEINE--TRNA LIGASE"/>
    <property type="match status" value="1"/>
</dbReference>
<dbReference type="HAMAP" id="MF_00041">
    <property type="entry name" value="Cys_tRNA_synth"/>
    <property type="match status" value="1"/>
</dbReference>
<evidence type="ECO:0000256" key="8">
    <source>
        <dbReference type="ARBA" id="ARBA00022833"/>
    </source>
</evidence>
<dbReference type="PRINTS" id="PR00983">
    <property type="entry name" value="TRNASYNTHCYS"/>
</dbReference>
<dbReference type="PANTHER" id="PTHR10890">
    <property type="entry name" value="CYSTEINYL-TRNA SYNTHETASE"/>
    <property type="match status" value="1"/>
</dbReference>
<evidence type="ECO:0000256" key="5">
    <source>
        <dbReference type="ARBA" id="ARBA00022598"/>
    </source>
</evidence>
<dbReference type="GO" id="GO:0006423">
    <property type="term" value="P:cysteinyl-tRNA aminoacylation"/>
    <property type="evidence" value="ECO:0007669"/>
    <property type="project" value="UniProtKB-UniRule"/>
</dbReference>
<dbReference type="NCBIfam" id="TIGR00435">
    <property type="entry name" value="cysS"/>
    <property type="match status" value="1"/>
</dbReference>
<feature type="domain" description="Cysteinyl-tRNA synthetase class Ia DALR" evidence="14">
    <location>
        <begin position="365"/>
        <end position="427"/>
    </location>
</feature>
<dbReference type="InterPro" id="IPR015803">
    <property type="entry name" value="Cys-tRNA-ligase"/>
</dbReference>
<dbReference type="InterPro" id="IPR015273">
    <property type="entry name" value="Cys-tRNA-synt_Ia_DALR"/>
</dbReference>
<feature type="binding site" evidence="13">
    <location>
        <position position="292"/>
    </location>
    <ligand>
        <name>ATP</name>
        <dbReference type="ChEBI" id="CHEBI:30616"/>
    </ligand>
</feature>
<evidence type="ECO:0000256" key="13">
    <source>
        <dbReference type="HAMAP-Rule" id="MF_00041"/>
    </source>
</evidence>
<comment type="caution">
    <text evidence="15">The sequence shown here is derived from an EMBL/GenBank/DDBJ whole genome shotgun (WGS) entry which is preliminary data.</text>
</comment>
<feature type="binding site" evidence="13">
    <location>
        <position position="233"/>
    </location>
    <ligand>
        <name>Zn(2+)</name>
        <dbReference type="ChEBI" id="CHEBI:29105"/>
    </ligand>
</feature>
<evidence type="ECO:0000256" key="10">
    <source>
        <dbReference type="ARBA" id="ARBA00022917"/>
    </source>
</evidence>
<dbReference type="Pfam" id="PF01406">
    <property type="entry name" value="tRNA-synt_1e"/>
    <property type="match status" value="1"/>
</dbReference>
<keyword evidence="4 13" id="KW-0963">Cytoplasm</keyword>
<keyword evidence="9 13" id="KW-0067">ATP-binding</keyword>
<feature type="short sequence motif" description="'HIGH' region" evidence="13">
    <location>
        <begin position="52"/>
        <end position="62"/>
    </location>
</feature>
<name>A0A9W6L2Y7_9PSEU</name>
<evidence type="ECO:0000256" key="9">
    <source>
        <dbReference type="ARBA" id="ARBA00022840"/>
    </source>
</evidence>
<dbReference type="SUPFAM" id="SSF52374">
    <property type="entry name" value="Nucleotidylyl transferase"/>
    <property type="match status" value="1"/>
</dbReference>
<dbReference type="Gene3D" id="3.40.50.620">
    <property type="entry name" value="HUPs"/>
    <property type="match status" value="1"/>
</dbReference>
<reference evidence="15" key="2">
    <citation type="submission" date="2023-01" db="EMBL/GenBank/DDBJ databases">
        <authorList>
            <person name="Sun Q."/>
            <person name="Evtushenko L."/>
        </authorList>
    </citation>
    <scope>NUCLEOTIDE SEQUENCE</scope>
    <source>
        <strain evidence="15">VKM Ac-1069</strain>
    </source>
</reference>
<reference evidence="15" key="1">
    <citation type="journal article" date="2014" name="Int. J. Syst. Evol. Microbiol.">
        <title>Complete genome sequence of Corynebacterium casei LMG S-19264T (=DSM 44701T), isolated from a smear-ripened cheese.</title>
        <authorList>
            <consortium name="US DOE Joint Genome Institute (JGI-PGF)"/>
            <person name="Walter F."/>
            <person name="Albersmeier A."/>
            <person name="Kalinowski J."/>
            <person name="Ruckert C."/>
        </authorList>
    </citation>
    <scope>NUCLEOTIDE SEQUENCE</scope>
    <source>
        <strain evidence="15">VKM Ac-1069</strain>
    </source>
</reference>
<dbReference type="GO" id="GO:0005829">
    <property type="term" value="C:cytosol"/>
    <property type="evidence" value="ECO:0007669"/>
    <property type="project" value="TreeGrafter"/>
</dbReference>
<dbReference type="AlphaFoldDB" id="A0A9W6L2Y7"/>
<comment type="catalytic activity">
    <reaction evidence="12 13">
        <text>tRNA(Cys) + L-cysteine + ATP = L-cysteinyl-tRNA(Cys) + AMP + diphosphate</text>
        <dbReference type="Rhea" id="RHEA:17773"/>
        <dbReference type="Rhea" id="RHEA-COMP:9661"/>
        <dbReference type="Rhea" id="RHEA-COMP:9679"/>
        <dbReference type="ChEBI" id="CHEBI:30616"/>
        <dbReference type="ChEBI" id="CHEBI:33019"/>
        <dbReference type="ChEBI" id="CHEBI:35235"/>
        <dbReference type="ChEBI" id="CHEBI:78442"/>
        <dbReference type="ChEBI" id="CHEBI:78517"/>
        <dbReference type="ChEBI" id="CHEBI:456215"/>
        <dbReference type="EC" id="6.1.1.16"/>
    </reaction>
</comment>
<dbReference type="SMART" id="SM00840">
    <property type="entry name" value="DALR_2"/>
    <property type="match status" value="1"/>
</dbReference>
<comment type="cofactor">
    <cofactor evidence="13">
        <name>Zn(2+)</name>
        <dbReference type="ChEBI" id="CHEBI:29105"/>
    </cofactor>
    <text evidence="13">Binds 1 zinc ion per subunit.</text>
</comment>
<evidence type="ECO:0000256" key="12">
    <source>
        <dbReference type="ARBA" id="ARBA00047398"/>
    </source>
</evidence>
<comment type="subunit">
    <text evidence="3 13">Monomer.</text>
</comment>
<organism evidence="15 16">
    <name type="scientific">Pseudonocardia halophobica</name>
    <dbReference type="NCBI Taxonomy" id="29401"/>
    <lineage>
        <taxon>Bacteria</taxon>
        <taxon>Bacillati</taxon>
        <taxon>Actinomycetota</taxon>
        <taxon>Actinomycetes</taxon>
        <taxon>Pseudonocardiales</taxon>
        <taxon>Pseudonocardiaceae</taxon>
        <taxon>Pseudonocardia</taxon>
    </lineage>
</organism>
<dbReference type="EMBL" id="BSFQ01000011">
    <property type="protein sequence ID" value="GLL11947.1"/>
    <property type="molecule type" value="Genomic_DNA"/>
</dbReference>
<keyword evidence="5 13" id="KW-0436">Ligase</keyword>
<evidence type="ECO:0000256" key="7">
    <source>
        <dbReference type="ARBA" id="ARBA00022741"/>
    </source>
</evidence>
<evidence type="ECO:0000256" key="2">
    <source>
        <dbReference type="ARBA" id="ARBA00005594"/>
    </source>
</evidence>
<evidence type="ECO:0000256" key="4">
    <source>
        <dbReference type="ARBA" id="ARBA00022490"/>
    </source>
</evidence>
<feature type="binding site" evidence="13">
    <location>
        <position position="258"/>
    </location>
    <ligand>
        <name>Zn(2+)</name>
        <dbReference type="ChEBI" id="CHEBI:29105"/>
    </ligand>
</feature>
<dbReference type="InterPro" id="IPR056411">
    <property type="entry name" value="CysS_C"/>
</dbReference>
<dbReference type="GO" id="GO:0004817">
    <property type="term" value="F:cysteine-tRNA ligase activity"/>
    <property type="evidence" value="ECO:0007669"/>
    <property type="project" value="UniProtKB-UniRule"/>
</dbReference>
<evidence type="ECO:0000313" key="15">
    <source>
        <dbReference type="EMBL" id="GLL11947.1"/>
    </source>
</evidence>
<dbReference type="Proteomes" id="UP001143463">
    <property type="component" value="Unassembled WGS sequence"/>
</dbReference>
<evidence type="ECO:0000313" key="16">
    <source>
        <dbReference type="Proteomes" id="UP001143463"/>
    </source>
</evidence>
<dbReference type="GO" id="GO:0005524">
    <property type="term" value="F:ATP binding"/>
    <property type="evidence" value="ECO:0007669"/>
    <property type="project" value="UniProtKB-UniRule"/>
</dbReference>
<evidence type="ECO:0000256" key="11">
    <source>
        <dbReference type="ARBA" id="ARBA00023146"/>
    </source>
</evidence>
<evidence type="ECO:0000259" key="14">
    <source>
        <dbReference type="SMART" id="SM00840"/>
    </source>
</evidence>
<sequence length="490" mass="53101">MEKCDAALPHLPDQGVRTLVWVSVRLFDTLTRKQRDFVPLRAGAVSMYVCGATVQGLPHIGHVRSSLNYDVLRRWLAHSEPGREGLDVTLVRNVTDIDDKILRKAAEAGRPWWEWGATHERAFAAAYDALGCLPASLEPRATGHVTQMVGYIERLIEGGHAYAAGGDVYFAVRTFPDYGRLSGQKVDDVAQGEGEQNAKRDPLDFTLWKAAKPGEPSWPTPWGAGRPGWHLECSAMATTYLGPEFDLHGGGLDLVFPHHENERAQSCAAGDPFARYWLHNAWVTMGGEKMSKSLGNTLSIDALLQRVRGVELRYYLVGPHYRSAIEYSDAALSEAVAAFRRIESFLHRVGERAGAPGVADRVPAEFAAALDDDLGTPGGLAVLHTTVREGNAALDAGDRKTATAAAESVRAMAAVLGVDPLDAHWRSGDRGDEAALGALSSLVEELLERRQSARKAKDFAEADALRDRLLAAGIAVEDGADGPTWSLKNA</sequence>
<comment type="similarity">
    <text evidence="2 13">Belongs to the class-I aminoacyl-tRNA synthetase family.</text>
</comment>
<keyword evidence="8 13" id="KW-0862">Zinc</keyword>
<keyword evidence="6 13" id="KW-0479">Metal-binding</keyword>
<keyword evidence="11 13" id="KW-0030">Aminoacyl-tRNA synthetase</keyword>
<feature type="binding site" evidence="13">
    <location>
        <position position="50"/>
    </location>
    <ligand>
        <name>Zn(2+)</name>
        <dbReference type="ChEBI" id="CHEBI:29105"/>
    </ligand>
</feature>
<dbReference type="InterPro" id="IPR014729">
    <property type="entry name" value="Rossmann-like_a/b/a_fold"/>
</dbReference>
<dbReference type="CDD" id="cd00672">
    <property type="entry name" value="CysRS_core"/>
    <property type="match status" value="1"/>
</dbReference>
<dbReference type="Gene3D" id="1.20.120.1910">
    <property type="entry name" value="Cysteine-tRNA ligase, C-terminal anti-codon recognition domain"/>
    <property type="match status" value="1"/>
</dbReference>
<keyword evidence="7 13" id="KW-0547">Nucleotide-binding</keyword>
<keyword evidence="10 13" id="KW-0648">Protein biosynthesis</keyword>
<protein>
    <recommendedName>
        <fullName evidence="13">Cysteine--tRNA ligase</fullName>
        <ecNumber evidence="13">6.1.1.16</ecNumber>
    </recommendedName>
    <alternativeName>
        <fullName evidence="13">Cysteinyl-tRNA synthetase</fullName>
        <shortName evidence="13">CysRS</shortName>
    </alternativeName>
</protein>
<evidence type="ECO:0000256" key="6">
    <source>
        <dbReference type="ARBA" id="ARBA00022723"/>
    </source>
</evidence>
<dbReference type="FunFam" id="3.40.50.620:FF:000068">
    <property type="entry name" value="Cysteine--tRNA ligase"/>
    <property type="match status" value="1"/>
</dbReference>